<sequence length="248" mass="27917">MRRHFDPESFYNLIQTLKRCKQIWRMAGECDRATASVQLRALSLCSRSFALSPTNRDDQRAFSMTVYDFTPVKGELHSIERFSPVEGKVNRLSRRAKPCQPAIHPLESSRSEGRAVVARGHLVPTYAGGPARDAAAERIAKLAVRDLLPEEVAVETASSLQRRGRIDEKKRTAWMKIFYRTGVLYGLRFEARLGTNGAAPELRGDPRENPPTSGIVLNDYHMRKSGSEQANRLYTAARLQMKIGDTNN</sequence>
<name>A0ABQ9G5J5_9NEOP</name>
<protein>
    <submittedName>
        <fullName evidence="1">Uncharacterized protein</fullName>
    </submittedName>
</protein>
<accession>A0ABQ9G5J5</accession>
<proteinExistence type="predicted"/>
<keyword evidence="2" id="KW-1185">Reference proteome</keyword>
<evidence type="ECO:0000313" key="2">
    <source>
        <dbReference type="Proteomes" id="UP001159363"/>
    </source>
</evidence>
<reference evidence="1 2" key="1">
    <citation type="submission" date="2023-02" db="EMBL/GenBank/DDBJ databases">
        <title>LHISI_Scaffold_Assembly.</title>
        <authorList>
            <person name="Stuart O.P."/>
            <person name="Cleave R."/>
            <person name="Magrath M.J.L."/>
            <person name="Mikheyev A.S."/>
        </authorList>
    </citation>
    <scope>NUCLEOTIDE SEQUENCE [LARGE SCALE GENOMIC DNA]</scope>
    <source>
        <strain evidence="1">Daus_M_001</strain>
        <tissue evidence="1">Leg muscle</tissue>
    </source>
</reference>
<dbReference type="EMBL" id="JARBHB010000015">
    <property type="protein sequence ID" value="KAJ8867483.1"/>
    <property type="molecule type" value="Genomic_DNA"/>
</dbReference>
<dbReference type="Proteomes" id="UP001159363">
    <property type="component" value="Chromosome 14"/>
</dbReference>
<gene>
    <name evidence="1" type="ORF">PR048_031285</name>
</gene>
<organism evidence="1 2">
    <name type="scientific">Dryococelus australis</name>
    <dbReference type="NCBI Taxonomy" id="614101"/>
    <lineage>
        <taxon>Eukaryota</taxon>
        <taxon>Metazoa</taxon>
        <taxon>Ecdysozoa</taxon>
        <taxon>Arthropoda</taxon>
        <taxon>Hexapoda</taxon>
        <taxon>Insecta</taxon>
        <taxon>Pterygota</taxon>
        <taxon>Neoptera</taxon>
        <taxon>Polyneoptera</taxon>
        <taxon>Phasmatodea</taxon>
        <taxon>Verophasmatodea</taxon>
        <taxon>Anareolatae</taxon>
        <taxon>Phasmatidae</taxon>
        <taxon>Eurycanthinae</taxon>
        <taxon>Dryococelus</taxon>
    </lineage>
</organism>
<comment type="caution">
    <text evidence="1">The sequence shown here is derived from an EMBL/GenBank/DDBJ whole genome shotgun (WGS) entry which is preliminary data.</text>
</comment>
<evidence type="ECO:0000313" key="1">
    <source>
        <dbReference type="EMBL" id="KAJ8867483.1"/>
    </source>
</evidence>